<reference evidence="1" key="1">
    <citation type="submission" date="2022-04" db="EMBL/GenBank/DDBJ databases">
        <title>Genome of the entomopathogenic fungus Entomophthora muscae.</title>
        <authorList>
            <person name="Elya C."/>
            <person name="Lovett B.R."/>
            <person name="Lee E."/>
            <person name="Macias A.M."/>
            <person name="Hajek A.E."/>
            <person name="De Bivort B.L."/>
            <person name="Kasson M.T."/>
            <person name="De Fine Licht H.H."/>
            <person name="Stajich J.E."/>
        </authorList>
    </citation>
    <scope>NUCLEOTIDE SEQUENCE</scope>
    <source>
        <strain evidence="1">Berkeley</strain>
    </source>
</reference>
<sequence length="141" mass="15769">MLTGMVDSMIPNSGPWSLLGQPLSYIIKLTPILWWALPSGLAFLLLKIGIHQQIQQKVWGDRGTHSLYAFECEDLEDIDQLIWLLSILSSMSACNINCTSLQQVYQDLMAGMTPENHKAFMCISRSSQVRSLNLLLPANSC</sequence>
<organism evidence="1 2">
    <name type="scientific">Entomophthora muscae</name>
    <dbReference type="NCBI Taxonomy" id="34485"/>
    <lineage>
        <taxon>Eukaryota</taxon>
        <taxon>Fungi</taxon>
        <taxon>Fungi incertae sedis</taxon>
        <taxon>Zoopagomycota</taxon>
        <taxon>Entomophthoromycotina</taxon>
        <taxon>Entomophthoromycetes</taxon>
        <taxon>Entomophthorales</taxon>
        <taxon>Entomophthoraceae</taxon>
        <taxon>Entomophthora</taxon>
    </lineage>
</organism>
<protein>
    <submittedName>
        <fullName evidence="1">Uncharacterized protein</fullName>
    </submittedName>
</protein>
<dbReference type="EMBL" id="QTSX02004720">
    <property type="protein sequence ID" value="KAJ9063701.1"/>
    <property type="molecule type" value="Genomic_DNA"/>
</dbReference>
<comment type="caution">
    <text evidence="1">The sequence shown here is derived from an EMBL/GenBank/DDBJ whole genome shotgun (WGS) entry which is preliminary data.</text>
</comment>
<gene>
    <name evidence="1" type="ORF">DSO57_1038183</name>
</gene>
<evidence type="ECO:0000313" key="1">
    <source>
        <dbReference type="EMBL" id="KAJ9063701.1"/>
    </source>
</evidence>
<keyword evidence="2" id="KW-1185">Reference proteome</keyword>
<proteinExistence type="predicted"/>
<name>A0ACC2SN75_9FUNG</name>
<evidence type="ECO:0000313" key="2">
    <source>
        <dbReference type="Proteomes" id="UP001165960"/>
    </source>
</evidence>
<accession>A0ACC2SN75</accession>
<dbReference type="Proteomes" id="UP001165960">
    <property type="component" value="Unassembled WGS sequence"/>
</dbReference>